<dbReference type="Proteomes" id="UP001256827">
    <property type="component" value="Chromosome"/>
</dbReference>
<dbReference type="CDD" id="cd04301">
    <property type="entry name" value="NAT_SF"/>
    <property type="match status" value="1"/>
</dbReference>
<evidence type="ECO:0000256" key="2">
    <source>
        <dbReference type="ARBA" id="ARBA00023315"/>
    </source>
</evidence>
<keyword evidence="2" id="KW-0012">Acyltransferase</keyword>
<dbReference type="InterPro" id="IPR016181">
    <property type="entry name" value="Acyl_CoA_acyltransferase"/>
</dbReference>
<dbReference type="PROSITE" id="PS51186">
    <property type="entry name" value="GNAT"/>
    <property type="match status" value="1"/>
</dbReference>
<evidence type="ECO:0000313" key="4">
    <source>
        <dbReference type="EMBL" id="WNC15167.1"/>
    </source>
</evidence>
<keyword evidence="5" id="KW-1185">Reference proteome</keyword>
<evidence type="ECO:0000259" key="3">
    <source>
        <dbReference type="PROSITE" id="PS51186"/>
    </source>
</evidence>
<feature type="domain" description="N-acetyltransferase" evidence="3">
    <location>
        <begin position="1"/>
        <end position="152"/>
    </location>
</feature>
<dbReference type="InterPro" id="IPR000182">
    <property type="entry name" value="GNAT_dom"/>
</dbReference>
<evidence type="ECO:0000313" key="5">
    <source>
        <dbReference type="Proteomes" id="UP001256827"/>
    </source>
</evidence>
<dbReference type="RefSeq" id="WP_310768580.1">
    <property type="nucleotide sequence ID" value="NZ_CP134050.1"/>
</dbReference>
<proteinExistence type="predicted"/>
<dbReference type="Pfam" id="PF00583">
    <property type="entry name" value="Acetyltransf_1"/>
    <property type="match status" value="1"/>
</dbReference>
<dbReference type="PANTHER" id="PTHR43877:SF2">
    <property type="entry name" value="AMINOALKYLPHOSPHONATE N-ACETYLTRANSFERASE-RELATED"/>
    <property type="match status" value="1"/>
</dbReference>
<dbReference type="EMBL" id="CP134050">
    <property type="protein sequence ID" value="WNC15167.1"/>
    <property type="molecule type" value="Genomic_DNA"/>
</dbReference>
<dbReference type="InterPro" id="IPR050832">
    <property type="entry name" value="Bact_Acetyltransf"/>
</dbReference>
<protein>
    <submittedName>
        <fullName evidence="4">GNAT family N-acetyltransferase</fullName>
    </submittedName>
</protein>
<keyword evidence="1" id="KW-0808">Transferase</keyword>
<dbReference type="Gene3D" id="3.40.630.30">
    <property type="match status" value="1"/>
</dbReference>
<accession>A0ABY9T5N4</accession>
<dbReference type="SUPFAM" id="SSF55729">
    <property type="entry name" value="Acyl-CoA N-acyltransferases (Nat)"/>
    <property type="match status" value="1"/>
</dbReference>
<organism evidence="4 5">
    <name type="scientific">Brevibacillus brevis</name>
    <name type="common">Bacillus brevis</name>
    <dbReference type="NCBI Taxonomy" id="1393"/>
    <lineage>
        <taxon>Bacteria</taxon>
        <taxon>Bacillati</taxon>
        <taxon>Bacillota</taxon>
        <taxon>Bacilli</taxon>
        <taxon>Bacillales</taxon>
        <taxon>Paenibacillaceae</taxon>
        <taxon>Brevibacillus</taxon>
    </lineage>
</organism>
<reference evidence="4 5" key="1">
    <citation type="submission" date="2023-09" db="EMBL/GenBank/DDBJ databases">
        <title>Complete Genome and Methylome dissection of Bacillus brevis NEB573 original source of BbsI restriction endonuclease.</title>
        <authorList>
            <person name="Fomenkov A."/>
            <person name="Roberts R.D."/>
        </authorList>
    </citation>
    <scope>NUCLEOTIDE SEQUENCE [LARGE SCALE GENOMIC DNA]</scope>
    <source>
        <strain evidence="4 5">NEB573</strain>
    </source>
</reference>
<gene>
    <name evidence="4" type="ORF">RGB73_01965</name>
</gene>
<dbReference type="PANTHER" id="PTHR43877">
    <property type="entry name" value="AMINOALKYLPHOSPHONATE N-ACETYLTRANSFERASE-RELATED-RELATED"/>
    <property type="match status" value="1"/>
</dbReference>
<name>A0ABY9T5N4_BREBE</name>
<evidence type="ECO:0000256" key="1">
    <source>
        <dbReference type="ARBA" id="ARBA00022679"/>
    </source>
</evidence>
<sequence>MIVSVKRTSANDPDFRLLVELLDKDLWLRYPDTQDFFTPFNVIKEDGKVVVAYVDGSPAGCGCFRGMDDRKTVEIKRMYVKDEVRGKGIGKRIVGELEAWALEEEKTRAVLETGRNQPEAVALYKKLGYEETERYGPYVDSEASICMGKTLSVK</sequence>